<organism evidence="2">
    <name type="scientific">Pseudictyota dubia</name>
    <dbReference type="NCBI Taxonomy" id="2749911"/>
    <lineage>
        <taxon>Eukaryota</taxon>
        <taxon>Sar</taxon>
        <taxon>Stramenopiles</taxon>
        <taxon>Ochrophyta</taxon>
        <taxon>Bacillariophyta</taxon>
        <taxon>Mediophyceae</taxon>
        <taxon>Biddulphiophycidae</taxon>
        <taxon>Eupodiscales</taxon>
        <taxon>Odontellaceae</taxon>
        <taxon>Pseudictyota</taxon>
    </lineage>
</organism>
<accession>A0A7R9VDX6</accession>
<dbReference type="AlphaFoldDB" id="A0A7R9VDX6"/>
<dbReference type="Pfam" id="PF01636">
    <property type="entry name" value="APH"/>
    <property type="match status" value="1"/>
</dbReference>
<reference evidence="2" key="1">
    <citation type="submission" date="2021-01" db="EMBL/GenBank/DDBJ databases">
        <authorList>
            <person name="Corre E."/>
            <person name="Pelletier E."/>
            <person name="Niang G."/>
            <person name="Scheremetjew M."/>
            <person name="Finn R."/>
            <person name="Kale V."/>
            <person name="Holt S."/>
            <person name="Cochrane G."/>
            <person name="Meng A."/>
            <person name="Brown T."/>
            <person name="Cohen L."/>
        </authorList>
    </citation>
    <scope>NUCLEOTIDE SEQUENCE</scope>
    <source>
        <strain evidence="2">CCMP147</strain>
    </source>
</reference>
<name>A0A7R9VDX6_9STRA</name>
<protein>
    <recommendedName>
        <fullName evidence="1">Aminoglycoside phosphotransferase domain-containing protein</fullName>
    </recommendedName>
</protein>
<dbReference type="Gene3D" id="3.90.1200.10">
    <property type="match status" value="1"/>
</dbReference>
<dbReference type="SUPFAM" id="SSF56112">
    <property type="entry name" value="Protein kinase-like (PK-like)"/>
    <property type="match status" value="1"/>
</dbReference>
<evidence type="ECO:0000313" key="2">
    <source>
        <dbReference type="EMBL" id="CAD8292223.1"/>
    </source>
</evidence>
<proteinExistence type="predicted"/>
<evidence type="ECO:0000259" key="1">
    <source>
        <dbReference type="Pfam" id="PF01636"/>
    </source>
</evidence>
<dbReference type="EMBL" id="HBED01001757">
    <property type="protein sequence ID" value="CAD8292223.1"/>
    <property type="molecule type" value="Transcribed_RNA"/>
</dbReference>
<feature type="domain" description="Aminoglycoside phosphotransferase" evidence="1">
    <location>
        <begin position="68"/>
        <end position="126"/>
    </location>
</feature>
<dbReference type="InterPro" id="IPR002575">
    <property type="entry name" value="Aminoglycoside_PTrfase"/>
</dbReference>
<gene>
    <name evidence="2" type="ORF">TDUB1175_LOCUS908</name>
</gene>
<sequence>MHAKFWRRDSLRDLEWIAGRGDEADSENWNSAMERSKKLWQEQRKGVEGIAMKPDLVAVMDAALSKASWDVRKGQLENEAFTLCHGDFHPFNVMWMEAGRVVLYDWEMVSIGSPGQELGQYMMNVDVGIRQSLEKKLVKSYYDELITSGVDESDFAYKDLWKEYVSGGAGKWIFLLPVLIAFCPKPMAQWFCDQMTSFFQDHGLTEENAPQPRM</sequence>
<dbReference type="InterPro" id="IPR011009">
    <property type="entry name" value="Kinase-like_dom_sf"/>
</dbReference>